<evidence type="ECO:0000256" key="7">
    <source>
        <dbReference type="SAM" id="Phobius"/>
    </source>
</evidence>
<dbReference type="InterPro" id="IPR041033">
    <property type="entry name" value="SpaA_PFL_dom_1"/>
</dbReference>
<comment type="similarity">
    <text evidence="1">Belongs to the serine-aspartate repeat-containing protein (SDr) family.</text>
</comment>
<sequence length="1074" mass="119214">MNTSKLKNWRVAVVVVMIIQLLASFVSSIIVHADINHPEQVSIEYGVGTGYRFKGKKANGESFETISSPLTAVSGGNRTPVFCIEPGVPINGPSSSGYVKNPLPNMSQKAKLVSALWNQAGNNTDYQMAAQAIVWEEVNHYTTAEITDLSSGRVIDLGGIKAKMNQAIADYQKKPSFDQTTAEVTLGKSITLTDQNNSQLASFDHVVKNTANVNYQLNGNNLIITPKADSNESGELVFEKSIHAGTPVAYKKAGEQTVMAGAIDQTNQYTVKIKVQKNGDLKIVKRDKESGTLVPNTVFQLDFQGKLPNKEVATGNDGSATLKTIPHGTEVIITEKSVPAPYVIDETPMKATIKSGETIEVTSRNLRAKGQIIIDKSGKETGTNLWNEHYSLTGNQFEVHKDKPDGAIVQTMVTNEKGHAETPKSQGEALELGTYYVVESKASNGFVNTFEPIKVELTYENQTVPLVIQSVKGSNQEVTGETILTKVDKETEEETQGSATFKNAEYTLYYGEDIGSHKLGSPVKWTDNFKPTVLKGTKSKTSVSKDAVTLTIDKNRQVSVGHLAVGKYFWLETKAPVGYTEDQTKYTFEIKKKDDAPSNAIVTEAVTGKEQVIRFGFDFFKFAQSSNGSASSGFNDLEFKLTPLEGTKEITGAKDTATTHYHEGLGFDGYGKFEMIPIGDYLFEEIEAPAGFQKIQPLEIHSRFEENKSDYRKSQYVFTITEVDQKEPIKTFKVPYEKLTDKAFTVSLNRLMLYDLPEEKDQLTSLATWEDGEKNLESLEKTKAIDTVSYKLTQTKKDWFLVSQVVDVDATKKALEKDKKAEPVLISEQFHTLGNETKEGNWEIKQELEPSRIKGKNYVLFNFLYASEKAYKDGEEPVALDNHLDNQAQMLKVVLKKSVAIKTKAHLKDGGNTFTYGDVVEMYDDVEMTHSELDGTKEAFETILVALFPNGKSEEIWKSGLIDYVVKDEVFTKTIVTEKVATGKYPKGTVFTFKEINYDQEGEINARHNEDLQEKDQTLYPKDVEQPKTPETPDVPQEKSLPQTGEQVNSLFLVVGTVLILVTGMVYLIKKPSK</sequence>
<dbReference type="Pfam" id="PF18202">
    <property type="entry name" value="TQ"/>
    <property type="match status" value="1"/>
</dbReference>
<dbReference type="NCBIfam" id="NF033903">
    <property type="entry name" value="VaFE_rpt"/>
    <property type="match status" value="1"/>
</dbReference>
<keyword evidence="7" id="KW-0812">Transmembrane</keyword>
<keyword evidence="5" id="KW-0572">Peptidoglycan-anchor</keyword>
<dbReference type="PANTHER" id="PTHR36108">
    <property type="entry name" value="COLOSSIN-B-RELATED"/>
    <property type="match status" value="1"/>
</dbReference>
<dbReference type="InterPro" id="IPR041100">
    <property type="entry name" value="TQ"/>
</dbReference>
<dbReference type="AlphaFoldDB" id="A0AAE7MMV1"/>
<evidence type="ECO:0000256" key="1">
    <source>
        <dbReference type="ARBA" id="ARBA00007257"/>
    </source>
</evidence>
<dbReference type="RefSeq" id="WP_002333941.1">
    <property type="nucleotide sequence ID" value="NZ_CP050485.1"/>
</dbReference>
<keyword evidence="7" id="KW-0472">Membrane</keyword>
<evidence type="ECO:0000256" key="2">
    <source>
        <dbReference type="ARBA" id="ARBA00022512"/>
    </source>
</evidence>
<name>A0AAE7MMV1_ENTGA</name>
<keyword evidence="7" id="KW-1133">Transmembrane helix</keyword>
<dbReference type="Proteomes" id="UP000516696">
    <property type="component" value="Chromosome"/>
</dbReference>
<keyword evidence="2" id="KW-0134">Cell wall</keyword>
<keyword evidence="4" id="KW-0732">Signal</keyword>
<accession>A0AAE7MMV1</accession>
<evidence type="ECO:0000313" key="11">
    <source>
        <dbReference type="EMBL" id="QOG26393.1"/>
    </source>
</evidence>
<feature type="domain" description="Gram-positive cocci surface proteins LPxTG" evidence="8">
    <location>
        <begin position="1035"/>
        <end position="1071"/>
    </location>
</feature>
<evidence type="ECO:0000256" key="6">
    <source>
        <dbReference type="SAM" id="MobiDB-lite"/>
    </source>
</evidence>
<gene>
    <name evidence="11" type="primary">ecbA</name>
    <name evidence="11" type="ORF">EGM181_03535</name>
</gene>
<protein>
    <submittedName>
        <fullName evidence="11">MSCRAMM family collagen-binding adhesin EcbA</fullName>
    </submittedName>
</protein>
<feature type="domain" description="SpaA-like prealbumin fold" evidence="9">
    <location>
        <begin position="279"/>
        <end position="365"/>
    </location>
</feature>
<dbReference type="Pfam" id="PF00746">
    <property type="entry name" value="Gram_pos_anchor"/>
    <property type="match status" value="1"/>
</dbReference>
<feature type="region of interest" description="Disordered" evidence="6">
    <location>
        <begin position="1005"/>
        <end position="1043"/>
    </location>
</feature>
<evidence type="ECO:0000259" key="8">
    <source>
        <dbReference type="Pfam" id="PF00746"/>
    </source>
</evidence>
<evidence type="ECO:0000313" key="12">
    <source>
        <dbReference type="Proteomes" id="UP000516696"/>
    </source>
</evidence>
<feature type="domain" description="T-Q ester bond containing" evidence="10">
    <location>
        <begin position="762"/>
        <end position="893"/>
    </location>
</feature>
<evidence type="ECO:0000259" key="9">
    <source>
        <dbReference type="Pfam" id="PF17802"/>
    </source>
</evidence>
<dbReference type="Gene3D" id="2.60.40.10">
    <property type="entry name" value="Immunoglobulins"/>
    <property type="match status" value="4"/>
</dbReference>
<feature type="domain" description="SpaA-like prealbumin fold" evidence="9">
    <location>
        <begin position="391"/>
        <end position="466"/>
    </location>
</feature>
<evidence type="ECO:0000256" key="5">
    <source>
        <dbReference type="ARBA" id="ARBA00023088"/>
    </source>
</evidence>
<dbReference type="EMBL" id="CP050485">
    <property type="protein sequence ID" value="QOG26393.1"/>
    <property type="molecule type" value="Genomic_DNA"/>
</dbReference>
<dbReference type="NCBIfam" id="TIGR01167">
    <property type="entry name" value="LPXTG_anchor"/>
    <property type="match status" value="1"/>
</dbReference>
<reference evidence="11 12" key="1">
    <citation type="submission" date="2020-03" db="EMBL/GenBank/DDBJ databases">
        <title>Characterization of ganglioside-mimicking enterococci.</title>
        <authorList>
            <person name="Patry R.T."/>
            <person name="Nothaft H."/>
            <person name="Bridger R."/>
            <person name="Shajahan A."/>
            <person name="Huynh S."/>
            <person name="Sanchez S."/>
            <person name="Azadi P."/>
            <person name="Cooper K."/>
            <person name="Miller W.G."/>
            <person name="Parker C.T."/>
            <person name="Wells L."/>
            <person name="Szymanski C.M."/>
        </authorList>
    </citation>
    <scope>NUCLEOTIDE SEQUENCE [LARGE SCALE GENOMIC DNA]</scope>
    <source>
        <strain evidence="11 12">EGM181</strain>
    </source>
</reference>
<evidence type="ECO:0000259" key="10">
    <source>
        <dbReference type="Pfam" id="PF18202"/>
    </source>
</evidence>
<dbReference type="InterPro" id="IPR019931">
    <property type="entry name" value="LPXTG_anchor"/>
</dbReference>
<feature type="transmembrane region" description="Helical" evidence="7">
    <location>
        <begin position="1050"/>
        <end position="1069"/>
    </location>
</feature>
<keyword evidence="11" id="KW-0176">Collagen</keyword>
<evidence type="ECO:0000256" key="3">
    <source>
        <dbReference type="ARBA" id="ARBA00022525"/>
    </source>
</evidence>
<proteinExistence type="inferred from homology"/>
<keyword evidence="3" id="KW-0964">Secreted</keyword>
<dbReference type="InterPro" id="IPR013783">
    <property type="entry name" value="Ig-like_fold"/>
</dbReference>
<evidence type="ECO:0000256" key="4">
    <source>
        <dbReference type="ARBA" id="ARBA00022729"/>
    </source>
</evidence>
<organism evidence="11 12">
    <name type="scientific">Enterococcus gallinarum</name>
    <dbReference type="NCBI Taxonomy" id="1353"/>
    <lineage>
        <taxon>Bacteria</taxon>
        <taxon>Bacillati</taxon>
        <taxon>Bacillota</taxon>
        <taxon>Bacilli</taxon>
        <taxon>Lactobacillales</taxon>
        <taxon>Enterococcaceae</taxon>
        <taxon>Enterococcus</taxon>
    </lineage>
</organism>
<feature type="compositionally biased region" description="Basic and acidic residues" evidence="6">
    <location>
        <begin position="1005"/>
        <end position="1028"/>
    </location>
</feature>
<dbReference type="PANTHER" id="PTHR36108:SF13">
    <property type="entry name" value="COLOSSIN-B-RELATED"/>
    <property type="match status" value="1"/>
</dbReference>
<feature type="domain" description="SpaA-like prealbumin fold" evidence="9">
    <location>
        <begin position="484"/>
        <end position="594"/>
    </location>
</feature>
<dbReference type="Pfam" id="PF17802">
    <property type="entry name" value="SpaA"/>
    <property type="match status" value="3"/>
</dbReference>